<name>A0A8J7FY89_9NEIS</name>
<dbReference type="SUPFAM" id="SSF56300">
    <property type="entry name" value="Metallo-dependent phosphatases"/>
    <property type="match status" value="1"/>
</dbReference>
<dbReference type="Proteomes" id="UP000604481">
    <property type="component" value="Unassembled WGS sequence"/>
</dbReference>
<organism evidence="3 4">
    <name type="scientific">Chitinilyticum piscinae</name>
    <dbReference type="NCBI Taxonomy" id="2866724"/>
    <lineage>
        <taxon>Bacteria</taxon>
        <taxon>Pseudomonadati</taxon>
        <taxon>Pseudomonadota</taxon>
        <taxon>Betaproteobacteria</taxon>
        <taxon>Neisseriales</taxon>
        <taxon>Chitinibacteraceae</taxon>
        <taxon>Chitinilyticum</taxon>
    </lineage>
</organism>
<evidence type="ECO:0000313" key="4">
    <source>
        <dbReference type="Proteomes" id="UP000604481"/>
    </source>
</evidence>
<dbReference type="GO" id="GO:0005737">
    <property type="term" value="C:cytoplasm"/>
    <property type="evidence" value="ECO:0007669"/>
    <property type="project" value="TreeGrafter"/>
</dbReference>
<comment type="caution">
    <text evidence="3">The sequence shown here is derived from an EMBL/GenBank/DDBJ whole genome shotgun (WGS) entry which is preliminary data.</text>
</comment>
<dbReference type="AlphaFoldDB" id="A0A8J7FY89"/>
<evidence type="ECO:0000259" key="2">
    <source>
        <dbReference type="Pfam" id="PF12850"/>
    </source>
</evidence>
<dbReference type="PIRSF" id="PIRSF000883">
    <property type="entry name" value="Pesterase_MJ0912"/>
    <property type="match status" value="1"/>
</dbReference>
<comment type="similarity">
    <text evidence="1">Belongs to the metallophosphoesterase superfamily. YfcE family.</text>
</comment>
<gene>
    <name evidence="3" type="ORF">INR99_04640</name>
</gene>
<dbReference type="GO" id="GO:0016791">
    <property type="term" value="F:phosphatase activity"/>
    <property type="evidence" value="ECO:0007669"/>
    <property type="project" value="TreeGrafter"/>
</dbReference>
<evidence type="ECO:0000256" key="1">
    <source>
        <dbReference type="ARBA" id="ARBA00008950"/>
    </source>
</evidence>
<sequence length="248" mass="27167">MVRIALVSDIHGNLPALQAVLADARACGANRVVNLGDSVSGPLLPAETADFLLQQDWLQLAGNHERQLLNYVPNADGASDEYALRELSATHLRWMASLKPSQRVGEVLFCHGTPTSDHDYLLESVDPDGARTATPDEIRQRLGGIKLQPLKVIACGHTHTPRIVELDGLLLVNPGSVGLPAYDDARPYFHRMETGSPAARYAILEQYDGLWRAELRAVDYDHEAMSDLAAMNGRNDWAVALTTGRMPR</sequence>
<dbReference type="Gene3D" id="3.60.21.10">
    <property type="match status" value="1"/>
</dbReference>
<dbReference type="RefSeq" id="WP_194115163.1">
    <property type="nucleotide sequence ID" value="NZ_JADFUA010000002.1"/>
</dbReference>
<protein>
    <submittedName>
        <fullName evidence="3">Metallophosphoesterase family protein</fullName>
    </submittedName>
</protein>
<dbReference type="Pfam" id="PF12850">
    <property type="entry name" value="Metallophos_2"/>
    <property type="match status" value="1"/>
</dbReference>
<proteinExistence type="inferred from homology"/>
<feature type="domain" description="Calcineurin-like phosphoesterase" evidence="2">
    <location>
        <begin position="3"/>
        <end position="185"/>
    </location>
</feature>
<dbReference type="InterPro" id="IPR029052">
    <property type="entry name" value="Metallo-depent_PP-like"/>
</dbReference>
<accession>A0A8J7FY89</accession>
<dbReference type="InterPro" id="IPR024654">
    <property type="entry name" value="Calcineurin-like_PHP_lpxH"/>
</dbReference>
<keyword evidence="4" id="KW-1185">Reference proteome</keyword>
<dbReference type="InterPro" id="IPR011152">
    <property type="entry name" value="Pesterase_MJ0912"/>
</dbReference>
<dbReference type="InterPro" id="IPR050126">
    <property type="entry name" value="Ap4A_hydrolase"/>
</dbReference>
<evidence type="ECO:0000313" key="3">
    <source>
        <dbReference type="EMBL" id="MBE9608630.1"/>
    </source>
</evidence>
<dbReference type="EMBL" id="JADFUA010000002">
    <property type="protein sequence ID" value="MBE9608630.1"/>
    <property type="molecule type" value="Genomic_DNA"/>
</dbReference>
<reference evidence="3 4" key="1">
    <citation type="submission" date="2020-10" db="EMBL/GenBank/DDBJ databases">
        <title>The genome sequence of Chitinilyticum litopenaei 4Y14.</title>
        <authorList>
            <person name="Liu Y."/>
        </authorList>
    </citation>
    <scope>NUCLEOTIDE SEQUENCE [LARGE SCALE GENOMIC DNA]</scope>
    <source>
        <strain evidence="3 4">4Y14</strain>
    </source>
</reference>
<dbReference type="PANTHER" id="PTHR42850">
    <property type="entry name" value="METALLOPHOSPHOESTERASE"/>
    <property type="match status" value="1"/>
</dbReference>
<dbReference type="PANTHER" id="PTHR42850:SF2">
    <property type="entry name" value="BLL5683 PROTEIN"/>
    <property type="match status" value="1"/>
</dbReference>